<sequence>MYRPISNFDNTPKSVICSQAQTGKISLDQLYCCSSKDCSTYSSSCISQAAQCQDITRLDACKRADYDVMSAQVCGGFQKGFFCLSVDTSSKNYENYYRFPEAVKWMVNRTTVEESKSITVCDDGTNYKTCNITITNSTTSIPHEVVAVTICGDIFQRDYECKWYNVTGGTINAILPRKPLGELCGAIEVTQQNNILIIGLGAGMGVMLRILKVAEEDINDFRYKSSEAVNNLQFKMSLIYDVLDAENSSDEDENLYFYDTYIPDLLVD</sequence>
<comment type="caution">
    <text evidence="1">The sequence shown here is derived from an EMBL/GenBank/DDBJ whole genome shotgun (WGS) entry which is preliminary data.</text>
</comment>
<dbReference type="Proteomes" id="UP000789508">
    <property type="component" value="Unassembled WGS sequence"/>
</dbReference>
<keyword evidence="2" id="KW-1185">Reference proteome</keyword>
<dbReference type="OrthoDB" id="2475555at2759"/>
<evidence type="ECO:0000313" key="2">
    <source>
        <dbReference type="Proteomes" id="UP000789508"/>
    </source>
</evidence>
<proteinExistence type="predicted"/>
<accession>A0A9N9H5N1</accession>
<organism evidence="1 2">
    <name type="scientific">Ambispora leptoticha</name>
    <dbReference type="NCBI Taxonomy" id="144679"/>
    <lineage>
        <taxon>Eukaryota</taxon>
        <taxon>Fungi</taxon>
        <taxon>Fungi incertae sedis</taxon>
        <taxon>Mucoromycota</taxon>
        <taxon>Glomeromycotina</taxon>
        <taxon>Glomeromycetes</taxon>
        <taxon>Archaeosporales</taxon>
        <taxon>Ambisporaceae</taxon>
        <taxon>Ambispora</taxon>
    </lineage>
</organism>
<reference evidence="1" key="1">
    <citation type="submission" date="2021-06" db="EMBL/GenBank/DDBJ databases">
        <authorList>
            <person name="Kallberg Y."/>
            <person name="Tangrot J."/>
            <person name="Rosling A."/>
        </authorList>
    </citation>
    <scope>NUCLEOTIDE SEQUENCE</scope>
    <source>
        <strain evidence="1">FL130A</strain>
    </source>
</reference>
<name>A0A9N9H5N1_9GLOM</name>
<gene>
    <name evidence="1" type="ORF">ALEPTO_LOCUS10307</name>
</gene>
<dbReference type="EMBL" id="CAJVPS010010819">
    <property type="protein sequence ID" value="CAG8660473.1"/>
    <property type="molecule type" value="Genomic_DNA"/>
</dbReference>
<evidence type="ECO:0000313" key="1">
    <source>
        <dbReference type="EMBL" id="CAG8660473.1"/>
    </source>
</evidence>
<protein>
    <submittedName>
        <fullName evidence="1">12671_t:CDS:1</fullName>
    </submittedName>
</protein>
<dbReference type="AlphaFoldDB" id="A0A9N9H5N1"/>